<dbReference type="EMBL" id="QOUW02000016">
    <property type="protein sequence ID" value="RIW15976.1"/>
    <property type="molecule type" value="Genomic_DNA"/>
</dbReference>
<gene>
    <name evidence="1" type="ORF">AL538_03235</name>
    <name evidence="2" type="ORF">DS957_007205</name>
</gene>
<sequence length="62" mass="7227">MCKTCKICGGFVIKVYLYIVVETQDIGVHLFASYKIVLLPQFFKAQVWDDLWITNKIKKNSK</sequence>
<dbReference type="AlphaFoldDB" id="A0A1E3DNE8"/>
<reference evidence="3" key="1">
    <citation type="submission" date="2015-12" db="EMBL/GenBank/DDBJ databases">
        <title>FDA dAtabase for Regulatory Grade micrObial Sequences (FDA-ARGOS): Supporting development and validation of Infectious Disease Dx tests.</title>
        <authorList>
            <person name="Hoffmann M."/>
            <person name="Allard M."/>
            <person name="Evans P."/>
            <person name="Brown E."/>
            <person name="Tallon L.J."/>
            <person name="Sadzewicz L."/>
            <person name="Sengamalay N."/>
            <person name="Ott S."/>
            <person name="Godinez A."/>
            <person name="Nagaraj S."/>
            <person name="Vyas G."/>
            <person name="Aluvathingal J."/>
            <person name="Nadendla S."/>
            <person name="Geyer C."/>
            <person name="Sichtig H."/>
        </authorList>
    </citation>
    <scope>NUCLEOTIDE SEQUENCE [LARGE SCALE GENOMIC DNA]</scope>
    <source>
        <strain evidence="3">ATCC 43516</strain>
    </source>
</reference>
<name>A0A1E3DNE8_VIBHA</name>
<proteinExistence type="predicted"/>
<evidence type="ECO:0000313" key="4">
    <source>
        <dbReference type="Proteomes" id="UP000253437"/>
    </source>
</evidence>
<reference evidence="1" key="2">
    <citation type="submission" date="2018-01" db="EMBL/GenBank/DDBJ databases">
        <title>FDA dAtabase for Regulatory Grade micrObial Sequences (FDA-ARGOS): Supporting development and validation of Infectious Disease Dx tests.</title>
        <authorList>
            <person name="Hoffmann M."/>
            <person name="Allard M."/>
            <person name="Evans P."/>
            <person name="Brown E."/>
            <person name="Tallon L."/>
            <person name="Sadzewicz L."/>
            <person name="Sengamalay N."/>
            <person name="Ott S."/>
            <person name="Godinez A."/>
            <person name="Nagaraj S."/>
            <person name="Vyas G."/>
            <person name="Aluvathingal J."/>
            <person name="Nadendla S."/>
            <person name="Geyer C."/>
            <person name="Sichtig H."/>
        </authorList>
    </citation>
    <scope>NUCLEOTIDE SEQUENCE</scope>
    <source>
        <strain evidence="1">FDAARGOS_107</strain>
    </source>
</reference>
<evidence type="ECO:0000313" key="3">
    <source>
        <dbReference type="Proteomes" id="UP000067422"/>
    </source>
</evidence>
<evidence type="ECO:0000313" key="1">
    <source>
        <dbReference type="EMBL" id="AMF96813.1"/>
    </source>
</evidence>
<protein>
    <submittedName>
        <fullName evidence="2">Uncharacterized protein</fullName>
    </submittedName>
</protein>
<dbReference type="Proteomes" id="UP000253437">
    <property type="component" value="Unassembled WGS sequence"/>
</dbReference>
<dbReference type="EMBL" id="CP014038">
    <property type="protein sequence ID" value="AMF96813.1"/>
    <property type="molecule type" value="Genomic_DNA"/>
</dbReference>
<dbReference type="Proteomes" id="UP000067422">
    <property type="component" value="Chromosome 1"/>
</dbReference>
<dbReference type="OrthoDB" id="5905731at2"/>
<keyword evidence="3" id="KW-1185">Reference proteome</keyword>
<evidence type="ECO:0000313" key="2">
    <source>
        <dbReference type="EMBL" id="RIW15976.1"/>
    </source>
</evidence>
<reference evidence="2 4" key="3">
    <citation type="submission" date="2018-08" db="EMBL/GenBank/DDBJ databases">
        <title>Vibrio harveyi strains pathogenic to white snook Centropomus viridis Lockington (1877) and potential probiotic bacteria.</title>
        <authorList>
            <person name="Soto-Rodriguez S."/>
            <person name="Gomez-Gil B."/>
            <person name="Lozano-Olvera R."/>
        </authorList>
    </citation>
    <scope>NUCLEOTIDE SEQUENCE [LARGE SCALE GENOMIC DNA]</scope>
    <source>
        <strain evidence="2 4">CAIM 1508</strain>
    </source>
</reference>
<organism evidence="2 4">
    <name type="scientific">Vibrio harveyi</name>
    <name type="common">Beneckea harveyi</name>
    <dbReference type="NCBI Taxonomy" id="669"/>
    <lineage>
        <taxon>Bacteria</taxon>
        <taxon>Pseudomonadati</taxon>
        <taxon>Pseudomonadota</taxon>
        <taxon>Gammaproteobacteria</taxon>
        <taxon>Vibrionales</taxon>
        <taxon>Vibrionaceae</taxon>
        <taxon>Vibrio</taxon>
    </lineage>
</organism>
<accession>A0A1E3DNE8</accession>
<dbReference type="KEGG" id="vhr:AL538_03235"/>